<sequence length="35" mass="4082">MLLVSMLVYISTLFLLLWWVCLCYGYGGTVCFLFI</sequence>
<organism evidence="2">
    <name type="scientific">Rhizophora mucronata</name>
    <name type="common">Asiatic mangrove</name>
    <dbReference type="NCBI Taxonomy" id="61149"/>
    <lineage>
        <taxon>Eukaryota</taxon>
        <taxon>Viridiplantae</taxon>
        <taxon>Streptophyta</taxon>
        <taxon>Embryophyta</taxon>
        <taxon>Tracheophyta</taxon>
        <taxon>Spermatophyta</taxon>
        <taxon>Magnoliopsida</taxon>
        <taxon>eudicotyledons</taxon>
        <taxon>Gunneridae</taxon>
        <taxon>Pentapetalae</taxon>
        <taxon>rosids</taxon>
        <taxon>fabids</taxon>
        <taxon>Malpighiales</taxon>
        <taxon>Rhizophoraceae</taxon>
        <taxon>Rhizophora</taxon>
    </lineage>
</organism>
<keyword evidence="1" id="KW-0812">Transmembrane</keyword>
<feature type="transmembrane region" description="Helical" evidence="1">
    <location>
        <begin position="6"/>
        <end position="34"/>
    </location>
</feature>
<evidence type="ECO:0000313" key="2">
    <source>
        <dbReference type="EMBL" id="MBX46420.1"/>
    </source>
</evidence>
<reference evidence="2" key="1">
    <citation type="submission" date="2018-02" db="EMBL/GenBank/DDBJ databases">
        <title>Rhizophora mucronata_Transcriptome.</title>
        <authorList>
            <person name="Meera S.P."/>
            <person name="Sreeshan A."/>
            <person name="Augustine A."/>
        </authorList>
    </citation>
    <scope>NUCLEOTIDE SEQUENCE</scope>
    <source>
        <tissue evidence="2">Leaf</tissue>
    </source>
</reference>
<dbReference type="EMBL" id="GGEC01065936">
    <property type="protein sequence ID" value="MBX46420.1"/>
    <property type="molecule type" value="Transcribed_RNA"/>
</dbReference>
<dbReference type="AlphaFoldDB" id="A0A2P2NVE7"/>
<evidence type="ECO:0000256" key="1">
    <source>
        <dbReference type="SAM" id="Phobius"/>
    </source>
</evidence>
<keyword evidence="1" id="KW-0472">Membrane</keyword>
<accession>A0A2P2NVE7</accession>
<protein>
    <submittedName>
        <fullName evidence="2">Uncharacterized protein</fullName>
    </submittedName>
</protein>
<keyword evidence="1" id="KW-1133">Transmembrane helix</keyword>
<proteinExistence type="predicted"/>
<name>A0A2P2NVE7_RHIMU</name>